<name>A0A7W6C6D1_9SPHN</name>
<dbReference type="Gene3D" id="3.10.180.10">
    <property type="entry name" value="2,3-Dihydroxybiphenyl 1,2-Dioxygenase, domain 1"/>
    <property type="match status" value="1"/>
</dbReference>
<evidence type="ECO:0000313" key="2">
    <source>
        <dbReference type="EMBL" id="MBB3941380.1"/>
    </source>
</evidence>
<keyword evidence="3" id="KW-1185">Reference proteome</keyword>
<dbReference type="SUPFAM" id="SSF54593">
    <property type="entry name" value="Glyoxalase/Bleomycin resistance protein/Dihydroxybiphenyl dioxygenase"/>
    <property type="match status" value="1"/>
</dbReference>
<dbReference type="InterPro" id="IPR029068">
    <property type="entry name" value="Glyas_Bleomycin-R_OHBP_Dase"/>
</dbReference>
<keyword evidence="2" id="KW-0456">Lyase</keyword>
<accession>A0A7W6C6D1</accession>
<dbReference type="GO" id="GO:0051213">
    <property type="term" value="F:dioxygenase activity"/>
    <property type="evidence" value="ECO:0007669"/>
    <property type="project" value="UniProtKB-KW"/>
</dbReference>
<gene>
    <name evidence="2" type="ORF">GGR39_003056</name>
</gene>
<dbReference type="PROSITE" id="PS51819">
    <property type="entry name" value="VOC"/>
    <property type="match status" value="1"/>
</dbReference>
<keyword evidence="2" id="KW-0560">Oxidoreductase</keyword>
<organism evidence="2 3">
    <name type="scientific">Novosphingobium fluoreni</name>
    <dbReference type="NCBI Taxonomy" id="1391222"/>
    <lineage>
        <taxon>Bacteria</taxon>
        <taxon>Pseudomonadati</taxon>
        <taxon>Pseudomonadota</taxon>
        <taxon>Alphaproteobacteria</taxon>
        <taxon>Sphingomonadales</taxon>
        <taxon>Sphingomonadaceae</taxon>
        <taxon>Novosphingobium</taxon>
    </lineage>
</organism>
<dbReference type="RefSeq" id="WP_221226164.1">
    <property type="nucleotide sequence ID" value="NZ_JACIDY010000008.1"/>
</dbReference>
<evidence type="ECO:0000259" key="1">
    <source>
        <dbReference type="PROSITE" id="PS51819"/>
    </source>
</evidence>
<comment type="caution">
    <text evidence="2">The sequence shown here is derived from an EMBL/GenBank/DDBJ whole genome shotgun (WGS) entry which is preliminary data.</text>
</comment>
<dbReference type="GO" id="GO:0016829">
    <property type="term" value="F:lyase activity"/>
    <property type="evidence" value="ECO:0007669"/>
    <property type="project" value="UniProtKB-KW"/>
</dbReference>
<reference evidence="2 3" key="1">
    <citation type="submission" date="2020-08" db="EMBL/GenBank/DDBJ databases">
        <title>Genomic Encyclopedia of Type Strains, Phase IV (KMG-IV): sequencing the most valuable type-strain genomes for metagenomic binning, comparative biology and taxonomic classification.</title>
        <authorList>
            <person name="Goeker M."/>
        </authorList>
    </citation>
    <scope>NUCLEOTIDE SEQUENCE [LARGE SCALE GENOMIC DNA]</scope>
    <source>
        <strain evidence="2 3">DSM 27568</strain>
    </source>
</reference>
<feature type="domain" description="VOC" evidence="1">
    <location>
        <begin position="8"/>
        <end position="128"/>
    </location>
</feature>
<keyword evidence="2" id="KW-0223">Dioxygenase</keyword>
<protein>
    <submittedName>
        <fullName evidence="2">Catechol 2,3-dioxygenase-like lactoylglutathione lyase family enzyme</fullName>
    </submittedName>
</protein>
<evidence type="ECO:0000313" key="3">
    <source>
        <dbReference type="Proteomes" id="UP000561459"/>
    </source>
</evidence>
<dbReference type="EMBL" id="JACIDY010000008">
    <property type="protein sequence ID" value="MBB3941380.1"/>
    <property type="molecule type" value="Genomic_DNA"/>
</dbReference>
<dbReference type="AlphaFoldDB" id="A0A7W6C6D1"/>
<dbReference type="Proteomes" id="UP000561459">
    <property type="component" value="Unassembled WGS sequence"/>
</dbReference>
<sequence length="128" mass="13481">MAVPGISGLDHLVPTVSSIDVTCAFYARALGCEEVRFGRGRRGLSCGSVRINLHQAGQFVEPRAAAPTPGSADLCFVTVEGLDTVASHLAAHKISIILGPVVPKGGQGCDALTLFPRPGRQPYRNWSL</sequence>
<proteinExistence type="predicted"/>
<dbReference type="InterPro" id="IPR037523">
    <property type="entry name" value="VOC_core"/>
</dbReference>